<sequence length="353" mass="39861">MLKSKYSYNNKPFVPMYAEDSPDEQQQQLLDLEIGLSGRRPPRKFKRSGVSRVLQRLQHRHKVSTWLIIIGSISIALCSLYFVGIVYKSISAASVPFRPFIRGSYPYRKLHNLVMVAGHSVFTSTGCSKVDSESSWFLESYQKHPGQALTFVDHIRAGVETAASDRKALLLFSGGETRKGAGPRSEAQSYWSVAESSNWFGSEQEVRWRALTEEHARDSFENLLFSVCRFRELTGHYPWNITVVSYDFKESRFANLHRLALRFPASRFFYKGTPASPTAAEAATKGEANVQKLFQEDPYGCVGPLHTKRILRDPFARVIPYPSGCPELNDLFSYCGTGIFQGMLPWDSSNSSP</sequence>
<organism evidence="2 3">
    <name type="scientific">Ceratopteris richardii</name>
    <name type="common">Triangle waterfern</name>
    <dbReference type="NCBI Taxonomy" id="49495"/>
    <lineage>
        <taxon>Eukaryota</taxon>
        <taxon>Viridiplantae</taxon>
        <taxon>Streptophyta</taxon>
        <taxon>Embryophyta</taxon>
        <taxon>Tracheophyta</taxon>
        <taxon>Polypodiopsida</taxon>
        <taxon>Polypodiidae</taxon>
        <taxon>Polypodiales</taxon>
        <taxon>Pteridineae</taxon>
        <taxon>Pteridaceae</taxon>
        <taxon>Parkerioideae</taxon>
        <taxon>Ceratopteris</taxon>
    </lineage>
</organism>
<name>A0A8T2S4Q7_CERRI</name>
<feature type="transmembrane region" description="Helical" evidence="1">
    <location>
        <begin position="66"/>
        <end position="87"/>
    </location>
</feature>
<dbReference type="AlphaFoldDB" id="A0A8T2S4Q7"/>
<dbReference type="OrthoDB" id="4347at2759"/>
<dbReference type="InterPro" id="IPR055323">
    <property type="entry name" value="C57A10.07/YOR238W"/>
</dbReference>
<proteinExistence type="predicted"/>
<evidence type="ECO:0000313" key="3">
    <source>
        <dbReference type="Proteomes" id="UP000825935"/>
    </source>
</evidence>
<evidence type="ECO:0000313" key="2">
    <source>
        <dbReference type="EMBL" id="KAH7302648.1"/>
    </source>
</evidence>
<dbReference type="EMBL" id="CM035428">
    <property type="protein sequence ID" value="KAH7302648.1"/>
    <property type="molecule type" value="Genomic_DNA"/>
</dbReference>
<protein>
    <recommendedName>
        <fullName evidence="4">DUF218 domain-containing protein</fullName>
    </recommendedName>
</protein>
<evidence type="ECO:0000256" key="1">
    <source>
        <dbReference type="SAM" id="Phobius"/>
    </source>
</evidence>
<accession>A0A8T2S4Q7</accession>
<comment type="caution">
    <text evidence="2">The sequence shown here is derived from an EMBL/GenBank/DDBJ whole genome shotgun (WGS) entry which is preliminary data.</text>
</comment>
<keyword evidence="1" id="KW-1133">Transmembrane helix</keyword>
<dbReference type="OMA" id="DLYGCHG"/>
<keyword evidence="1" id="KW-0812">Transmembrane</keyword>
<keyword evidence="1" id="KW-0472">Membrane</keyword>
<dbReference type="Proteomes" id="UP000825935">
    <property type="component" value="Chromosome 23"/>
</dbReference>
<reference evidence="2 3" key="1">
    <citation type="submission" date="2021-08" db="EMBL/GenBank/DDBJ databases">
        <title>WGS assembly of Ceratopteris richardii.</title>
        <authorList>
            <person name="Marchant D.B."/>
            <person name="Chen G."/>
            <person name="Jenkins J."/>
            <person name="Shu S."/>
            <person name="Leebens-Mack J."/>
            <person name="Grimwood J."/>
            <person name="Schmutz J."/>
            <person name="Soltis P."/>
            <person name="Soltis D."/>
            <person name="Chen Z.-H."/>
        </authorList>
    </citation>
    <scope>NUCLEOTIDE SEQUENCE [LARGE SCALE GENOMIC DNA]</scope>
    <source>
        <strain evidence="2">Whitten #5841</strain>
        <tissue evidence="2">Leaf</tissue>
    </source>
</reference>
<dbReference type="GO" id="GO:0005737">
    <property type="term" value="C:cytoplasm"/>
    <property type="evidence" value="ECO:0007669"/>
    <property type="project" value="TreeGrafter"/>
</dbReference>
<gene>
    <name evidence="2" type="ORF">KP509_23G081600</name>
</gene>
<evidence type="ECO:0008006" key="4">
    <source>
        <dbReference type="Google" id="ProtNLM"/>
    </source>
</evidence>
<dbReference type="PANTHER" id="PTHR28110:SF1">
    <property type="entry name" value="TRANSMEMBRANE PROTEIN"/>
    <property type="match status" value="1"/>
</dbReference>
<keyword evidence="3" id="KW-1185">Reference proteome</keyword>
<dbReference type="PANTHER" id="PTHR28110">
    <property type="entry name" value="TRANSMEMBRANE PROTEIN"/>
    <property type="match status" value="1"/>
</dbReference>